<accession>A0A2T1HX48</accession>
<evidence type="ECO:0000256" key="1">
    <source>
        <dbReference type="SAM" id="MobiDB-lite"/>
    </source>
</evidence>
<dbReference type="RefSeq" id="WP_106335556.1">
    <property type="nucleotide sequence ID" value="NZ_PVZS01000004.1"/>
</dbReference>
<gene>
    <name evidence="3" type="ORF">SLNSH_04920</name>
</gene>
<name>A0A2T1HX48_9HYPH</name>
<dbReference type="Proteomes" id="UP000239772">
    <property type="component" value="Unassembled WGS sequence"/>
</dbReference>
<evidence type="ECO:0000256" key="2">
    <source>
        <dbReference type="SAM" id="SignalP"/>
    </source>
</evidence>
<comment type="caution">
    <text evidence="3">The sequence shown here is derived from an EMBL/GenBank/DDBJ whole genome shotgun (WGS) entry which is preliminary data.</text>
</comment>
<dbReference type="OrthoDB" id="7889197at2"/>
<evidence type="ECO:0000313" key="3">
    <source>
        <dbReference type="EMBL" id="PSC06148.1"/>
    </source>
</evidence>
<evidence type="ECO:0000313" key="4">
    <source>
        <dbReference type="Proteomes" id="UP000239772"/>
    </source>
</evidence>
<reference evidence="4" key="1">
    <citation type="submission" date="2018-03" db="EMBL/GenBank/DDBJ databases">
        <authorList>
            <person name="Sun L."/>
            <person name="Liu H."/>
            <person name="Chen W."/>
            <person name="Huang K."/>
            <person name="Liu W."/>
            <person name="Gao X."/>
        </authorList>
    </citation>
    <scope>NUCLEOTIDE SEQUENCE [LARGE SCALE GENOMIC DNA]</scope>
    <source>
        <strain evidence="4">SH9</strain>
    </source>
</reference>
<feature type="signal peptide" evidence="2">
    <location>
        <begin position="1"/>
        <end position="24"/>
    </location>
</feature>
<feature type="region of interest" description="Disordered" evidence="1">
    <location>
        <begin position="55"/>
        <end position="89"/>
    </location>
</feature>
<feature type="chain" id="PRO_5015597353" evidence="2">
    <location>
        <begin position="25"/>
        <end position="124"/>
    </location>
</feature>
<dbReference type="EMBL" id="PVZS01000004">
    <property type="protein sequence ID" value="PSC06148.1"/>
    <property type="molecule type" value="Genomic_DNA"/>
</dbReference>
<protein>
    <submittedName>
        <fullName evidence="3">Uncharacterized protein</fullName>
    </submittedName>
</protein>
<organism evidence="3 4">
    <name type="scientific">Alsobacter soli</name>
    <dbReference type="NCBI Taxonomy" id="2109933"/>
    <lineage>
        <taxon>Bacteria</taxon>
        <taxon>Pseudomonadati</taxon>
        <taxon>Pseudomonadota</taxon>
        <taxon>Alphaproteobacteria</taxon>
        <taxon>Hyphomicrobiales</taxon>
        <taxon>Alsobacteraceae</taxon>
        <taxon>Alsobacter</taxon>
    </lineage>
</organism>
<keyword evidence="2" id="KW-0732">Signal</keyword>
<sequence length="124" mass="12668">MTNTMKKGLLALGALTLSTGLAMAQAYPQMGAGAGGGVPGTTAYPGGRAGGMSAGGVAGGTGTSTRFQSNEMDLETGSIRQSPVTMPTDSKMQWKWEQCAKLYPTFDAASGTFVGEDGLRHLCQ</sequence>
<dbReference type="AlphaFoldDB" id="A0A2T1HX48"/>
<feature type="compositionally biased region" description="Polar residues" evidence="1">
    <location>
        <begin position="78"/>
        <end position="89"/>
    </location>
</feature>
<proteinExistence type="predicted"/>
<keyword evidence="4" id="KW-1185">Reference proteome</keyword>